<reference evidence="3" key="1">
    <citation type="journal article" date="2019" name="Curr. Biol.">
        <title>Genome Sequence of Striga asiatica Provides Insight into the Evolution of Plant Parasitism.</title>
        <authorList>
            <person name="Yoshida S."/>
            <person name="Kim S."/>
            <person name="Wafula E.K."/>
            <person name="Tanskanen J."/>
            <person name="Kim Y.M."/>
            <person name="Honaas L."/>
            <person name="Yang Z."/>
            <person name="Spallek T."/>
            <person name="Conn C.E."/>
            <person name="Ichihashi Y."/>
            <person name="Cheong K."/>
            <person name="Cui S."/>
            <person name="Der J.P."/>
            <person name="Gundlach H."/>
            <person name="Jiao Y."/>
            <person name="Hori C."/>
            <person name="Ishida J.K."/>
            <person name="Kasahara H."/>
            <person name="Kiba T."/>
            <person name="Kim M.S."/>
            <person name="Koo N."/>
            <person name="Laohavisit A."/>
            <person name="Lee Y.H."/>
            <person name="Lumba S."/>
            <person name="McCourt P."/>
            <person name="Mortimer J.C."/>
            <person name="Mutuku J.M."/>
            <person name="Nomura T."/>
            <person name="Sasaki-Sekimoto Y."/>
            <person name="Seto Y."/>
            <person name="Wang Y."/>
            <person name="Wakatake T."/>
            <person name="Sakakibara H."/>
            <person name="Demura T."/>
            <person name="Yamaguchi S."/>
            <person name="Yoneyama K."/>
            <person name="Manabe R.I."/>
            <person name="Nelson D.C."/>
            <person name="Schulman A.H."/>
            <person name="Timko M.P."/>
            <person name="dePamphilis C.W."/>
            <person name="Choi D."/>
            <person name="Shirasu K."/>
        </authorList>
    </citation>
    <scope>NUCLEOTIDE SEQUENCE [LARGE SCALE GENOMIC DNA]</scope>
    <source>
        <strain evidence="3">cv. UVA1</strain>
    </source>
</reference>
<gene>
    <name evidence="2" type="ORF">STAS_22286</name>
</gene>
<feature type="compositionally biased region" description="Low complexity" evidence="1">
    <location>
        <begin position="55"/>
        <end position="79"/>
    </location>
</feature>
<comment type="caution">
    <text evidence="2">The sequence shown here is derived from an EMBL/GenBank/DDBJ whole genome shotgun (WGS) entry which is preliminary data.</text>
</comment>
<accession>A0A5A7QJ54</accession>
<feature type="region of interest" description="Disordered" evidence="1">
    <location>
        <begin position="1"/>
        <end position="104"/>
    </location>
</feature>
<sequence length="178" mass="19683">MGGKISGKTSERSGTVFSSERKTERTQQEWPSERRKSSVPAILTTMPPPPPHPSFPSRAKAPSSAKRAAFLRSSSSLRKGGLRDKRMQSKRSGPRLEKCRADSERQGFKSDALDGDLVNLWASSLGDDGAPAVNRSILSVCLRDQAATALIIMEIFMTLSEELNMLCTLDRFEEKRIE</sequence>
<name>A0A5A7QJ54_STRAF</name>
<feature type="compositionally biased region" description="Basic and acidic residues" evidence="1">
    <location>
        <begin position="94"/>
        <end position="104"/>
    </location>
</feature>
<keyword evidence="3" id="KW-1185">Reference proteome</keyword>
<evidence type="ECO:0000256" key="1">
    <source>
        <dbReference type="SAM" id="MobiDB-lite"/>
    </source>
</evidence>
<dbReference type="AlphaFoldDB" id="A0A5A7QJ54"/>
<dbReference type="Proteomes" id="UP000325081">
    <property type="component" value="Unassembled WGS sequence"/>
</dbReference>
<proteinExistence type="predicted"/>
<feature type="compositionally biased region" description="Basic and acidic residues" evidence="1">
    <location>
        <begin position="19"/>
        <end position="36"/>
    </location>
</feature>
<dbReference type="EMBL" id="BKCP01007181">
    <property type="protein sequence ID" value="GER45355.1"/>
    <property type="molecule type" value="Genomic_DNA"/>
</dbReference>
<evidence type="ECO:0000313" key="2">
    <source>
        <dbReference type="EMBL" id="GER45355.1"/>
    </source>
</evidence>
<protein>
    <submittedName>
        <fullName evidence="2">Uncharacterized protein</fullName>
    </submittedName>
</protein>
<organism evidence="2 3">
    <name type="scientific">Striga asiatica</name>
    <name type="common">Asiatic witchweed</name>
    <name type="synonym">Buchnera asiatica</name>
    <dbReference type="NCBI Taxonomy" id="4170"/>
    <lineage>
        <taxon>Eukaryota</taxon>
        <taxon>Viridiplantae</taxon>
        <taxon>Streptophyta</taxon>
        <taxon>Embryophyta</taxon>
        <taxon>Tracheophyta</taxon>
        <taxon>Spermatophyta</taxon>
        <taxon>Magnoliopsida</taxon>
        <taxon>eudicotyledons</taxon>
        <taxon>Gunneridae</taxon>
        <taxon>Pentapetalae</taxon>
        <taxon>asterids</taxon>
        <taxon>lamiids</taxon>
        <taxon>Lamiales</taxon>
        <taxon>Orobanchaceae</taxon>
        <taxon>Buchnereae</taxon>
        <taxon>Striga</taxon>
    </lineage>
</organism>
<evidence type="ECO:0000313" key="3">
    <source>
        <dbReference type="Proteomes" id="UP000325081"/>
    </source>
</evidence>